<keyword evidence="5" id="KW-0862">Zinc</keyword>
<dbReference type="PATRIC" id="fig|1042209.11.peg.2435"/>
<accession>A0A010S0Q9</accession>
<dbReference type="Gene3D" id="3.40.50.720">
    <property type="entry name" value="NAD(P)-binding Rossmann-like Domain"/>
    <property type="match status" value="1"/>
</dbReference>
<dbReference type="InterPro" id="IPR013154">
    <property type="entry name" value="ADH-like_N"/>
</dbReference>
<dbReference type="NCBIfam" id="TIGR02822">
    <property type="entry name" value="adh_fam_2"/>
    <property type="match status" value="1"/>
</dbReference>
<dbReference type="InterPro" id="IPR020843">
    <property type="entry name" value="ER"/>
</dbReference>
<dbReference type="Gene3D" id="3.90.180.10">
    <property type="entry name" value="Medium-chain alcohol dehydrogenases, catalytic domain"/>
    <property type="match status" value="1"/>
</dbReference>
<keyword evidence="4" id="KW-0479">Metal-binding</keyword>
<feature type="domain" description="Enoyl reductase (ER)" evidence="7">
    <location>
        <begin position="10"/>
        <end position="325"/>
    </location>
</feature>
<dbReference type="HOGENOM" id="CLU_026673_20_7_6"/>
<dbReference type="GO" id="GO:0004022">
    <property type="term" value="F:alcohol dehydrogenase (NAD+) activity"/>
    <property type="evidence" value="ECO:0007669"/>
    <property type="project" value="UniProtKB-EC"/>
</dbReference>
<keyword evidence="6" id="KW-0560">Oxidoreductase</keyword>
<evidence type="ECO:0000256" key="5">
    <source>
        <dbReference type="ARBA" id="ARBA00022833"/>
    </source>
</evidence>
<dbReference type="InterPro" id="IPR002328">
    <property type="entry name" value="ADH_Zn_CS"/>
</dbReference>
<evidence type="ECO:0000256" key="4">
    <source>
        <dbReference type="ARBA" id="ARBA00022723"/>
    </source>
</evidence>
<dbReference type="SMART" id="SM00829">
    <property type="entry name" value="PKS_ER"/>
    <property type="match status" value="1"/>
</dbReference>
<dbReference type="GO" id="GO:0008270">
    <property type="term" value="F:zinc ion binding"/>
    <property type="evidence" value="ECO:0007669"/>
    <property type="project" value="InterPro"/>
</dbReference>
<dbReference type="OrthoDB" id="9771084at2"/>
<dbReference type="PROSITE" id="PS00059">
    <property type="entry name" value="ADH_ZINC"/>
    <property type="match status" value="1"/>
</dbReference>
<proteinExistence type="inferred from homology"/>
<evidence type="ECO:0000256" key="3">
    <source>
        <dbReference type="ARBA" id="ARBA00013190"/>
    </source>
</evidence>
<dbReference type="eggNOG" id="COG1064">
    <property type="taxonomic scope" value="Bacteria"/>
</dbReference>
<name>A0A010S0Q9_PSEFL</name>
<dbReference type="InterPro" id="IPR011032">
    <property type="entry name" value="GroES-like_sf"/>
</dbReference>
<sequence length="327" mass="34871">MRAMVLQTPGQPLQREERAIPTPEAQQLLIKVLACGVCRTDLHLVDGELPQATLPRVPGHEIVGEVTAVGADVAPDWIGQRVGVPWLGSTCGQCEFCRSGRENLCDQAQFTGCHLDGGYADYTVADARFCFRLPDTLSATEAAPLLCAGLIGFRALQMAKTARHLGLYGFGAAAHLAIQVALGRGQQVYAFTRPGDNEGQAYARMLGAAWAGPSDQKPPHLLDASVIFAPVGALVPVALEATVKGGCVICAGIHMSDIPAFPYRLLWGERSVRSVANLTREDGTAFFQEIRHTPVHSNVTCFALDDANQALAHLRSGQVKGAIVLTP</sequence>
<dbReference type="PANTHER" id="PTHR42940">
    <property type="entry name" value="ALCOHOL DEHYDROGENASE 1-RELATED"/>
    <property type="match status" value="1"/>
</dbReference>
<comment type="similarity">
    <text evidence="2">Belongs to the zinc-containing alcohol dehydrogenase family.</text>
</comment>
<dbReference type="InterPro" id="IPR036291">
    <property type="entry name" value="NAD(P)-bd_dom_sf"/>
</dbReference>
<dbReference type="AlphaFoldDB" id="A0A010S0Q9"/>
<evidence type="ECO:0000259" key="7">
    <source>
        <dbReference type="SMART" id="SM00829"/>
    </source>
</evidence>
<comment type="caution">
    <text evidence="8">The sequence shown here is derived from an EMBL/GenBank/DDBJ whole genome shotgun (WGS) entry which is preliminary data.</text>
</comment>
<reference evidence="8 9" key="1">
    <citation type="journal article" date="2011" name="J. Bacteriol.">
        <title>Draft genome sequence of the polycyclic aromatic hydrocarbon-degrading, genetically engineered bioluminescent bioreporter Pseudomonas fluorescens HK44.</title>
        <authorList>
            <person name="Chauhan A."/>
            <person name="Layton A.C."/>
            <person name="Williams D.E."/>
            <person name="Smartt A.E."/>
            <person name="Ripp S."/>
            <person name="Karpinets T.V."/>
            <person name="Brown S.D."/>
            <person name="Sayler G.S."/>
        </authorList>
    </citation>
    <scope>NUCLEOTIDE SEQUENCE [LARGE SCALE GENOMIC DNA]</scope>
    <source>
        <strain evidence="8 9">HK44</strain>
    </source>
</reference>
<comment type="cofactor">
    <cofactor evidence="1">
        <name>Zn(2+)</name>
        <dbReference type="ChEBI" id="CHEBI:29105"/>
    </cofactor>
</comment>
<evidence type="ECO:0000256" key="1">
    <source>
        <dbReference type="ARBA" id="ARBA00001947"/>
    </source>
</evidence>
<dbReference type="PANTHER" id="PTHR42940:SF8">
    <property type="entry name" value="VACUOLAR PROTEIN SORTING-ASSOCIATED PROTEIN 11"/>
    <property type="match status" value="1"/>
</dbReference>
<evidence type="ECO:0000256" key="6">
    <source>
        <dbReference type="ARBA" id="ARBA00023002"/>
    </source>
</evidence>
<dbReference type="SUPFAM" id="SSF51735">
    <property type="entry name" value="NAD(P)-binding Rossmann-fold domains"/>
    <property type="match status" value="1"/>
</dbReference>
<dbReference type="Pfam" id="PF08240">
    <property type="entry name" value="ADH_N"/>
    <property type="match status" value="1"/>
</dbReference>
<organism evidence="8 9">
    <name type="scientific">Pseudomonas fluorescens HK44</name>
    <dbReference type="NCBI Taxonomy" id="1042209"/>
    <lineage>
        <taxon>Bacteria</taxon>
        <taxon>Pseudomonadati</taxon>
        <taxon>Pseudomonadota</taxon>
        <taxon>Gammaproteobacteria</taxon>
        <taxon>Pseudomonadales</taxon>
        <taxon>Pseudomonadaceae</taxon>
        <taxon>Pseudomonas</taxon>
    </lineage>
</organism>
<dbReference type="Proteomes" id="UP000022611">
    <property type="component" value="Unassembled WGS sequence"/>
</dbReference>
<evidence type="ECO:0000313" key="8">
    <source>
        <dbReference type="EMBL" id="EXF94469.1"/>
    </source>
</evidence>
<evidence type="ECO:0000313" key="9">
    <source>
        <dbReference type="Proteomes" id="UP000022611"/>
    </source>
</evidence>
<evidence type="ECO:0000256" key="2">
    <source>
        <dbReference type="ARBA" id="ARBA00008072"/>
    </source>
</evidence>
<dbReference type="InterPro" id="IPR014187">
    <property type="entry name" value="ADH_Zn_typ-2"/>
</dbReference>
<dbReference type="EC" id="1.1.1.1" evidence="3"/>
<dbReference type="EMBL" id="AFOY02000010">
    <property type="protein sequence ID" value="EXF94469.1"/>
    <property type="molecule type" value="Genomic_DNA"/>
</dbReference>
<gene>
    <name evidence="8" type="ORF">HK44_000470</name>
</gene>
<dbReference type="RefSeq" id="WP_019692806.1">
    <property type="nucleotide sequence ID" value="NZ_AFOY02000010.1"/>
</dbReference>
<dbReference type="CDD" id="cd08298">
    <property type="entry name" value="CAD2"/>
    <property type="match status" value="1"/>
</dbReference>
<dbReference type="GO" id="GO:0005737">
    <property type="term" value="C:cytoplasm"/>
    <property type="evidence" value="ECO:0007669"/>
    <property type="project" value="TreeGrafter"/>
</dbReference>
<protein>
    <recommendedName>
        <fullName evidence="3">alcohol dehydrogenase</fullName>
        <ecNumber evidence="3">1.1.1.1</ecNumber>
    </recommendedName>
</protein>
<dbReference type="SUPFAM" id="SSF50129">
    <property type="entry name" value="GroES-like"/>
    <property type="match status" value="1"/>
</dbReference>